<dbReference type="EMBL" id="CAMAPF010000037">
    <property type="protein sequence ID" value="CAH9082201.1"/>
    <property type="molecule type" value="Genomic_DNA"/>
</dbReference>
<sequence>MPLKKKFPGTPVTRNYHQDFISNLPQSLRVTILNYLPLRDAVKTSVLSSEWRYMWTKVPHLCFDELILEFPSGGDQLEFQNKCVRQILRVLLQHEGPITTFVLAIPELEFFPEMESLMFFLAKSDVEDLTLEFEPGHNKLPSTFFKCQRLKAISLLSCLVHPPSDFIGFSQLLTILMLDVAIGSEQLQSFVACCPLLKSLHLRISSVYEALEIQASKLENFEFHSKLKSVSFKNTPLLKEVVIINHSDIEVEEKNALHGKSNLIEFFRSIPSLSVLHIDTHFIQFLAANGVLKRPSLTAVHLNTLILEGICLEKTEEMTCVLLMVRISPNLQCIMIRLCNCTGVAGQNPSLDSLDVEEFSDVKLDQLKRVELKYFTGTRNQMALAKLLLIKSPRLRKMIIKPHAKSCDEKQGFRILKKLIRLHRSSAAAKIIYG</sequence>
<evidence type="ECO:0000259" key="1">
    <source>
        <dbReference type="PROSITE" id="PS50181"/>
    </source>
</evidence>
<dbReference type="CDD" id="cd22160">
    <property type="entry name" value="F-box_AtFBL13-like"/>
    <property type="match status" value="1"/>
</dbReference>
<dbReference type="AlphaFoldDB" id="A0AAV0CSW5"/>
<accession>A0AAV0CSW5</accession>
<dbReference type="PANTHER" id="PTHR31639">
    <property type="entry name" value="F-BOX PROTEIN-LIKE"/>
    <property type="match status" value="1"/>
</dbReference>
<feature type="domain" description="F-box" evidence="1">
    <location>
        <begin position="18"/>
        <end position="66"/>
    </location>
</feature>
<organism evidence="2 3">
    <name type="scientific">Cuscuta epithymum</name>
    <dbReference type="NCBI Taxonomy" id="186058"/>
    <lineage>
        <taxon>Eukaryota</taxon>
        <taxon>Viridiplantae</taxon>
        <taxon>Streptophyta</taxon>
        <taxon>Embryophyta</taxon>
        <taxon>Tracheophyta</taxon>
        <taxon>Spermatophyta</taxon>
        <taxon>Magnoliopsida</taxon>
        <taxon>eudicotyledons</taxon>
        <taxon>Gunneridae</taxon>
        <taxon>Pentapetalae</taxon>
        <taxon>asterids</taxon>
        <taxon>lamiids</taxon>
        <taxon>Solanales</taxon>
        <taxon>Convolvulaceae</taxon>
        <taxon>Cuscuteae</taxon>
        <taxon>Cuscuta</taxon>
        <taxon>Cuscuta subgen. Cuscuta</taxon>
    </lineage>
</organism>
<dbReference type="InterPro" id="IPR036047">
    <property type="entry name" value="F-box-like_dom_sf"/>
</dbReference>
<dbReference type="PROSITE" id="PS50181">
    <property type="entry name" value="FBOX"/>
    <property type="match status" value="1"/>
</dbReference>
<dbReference type="Proteomes" id="UP001152523">
    <property type="component" value="Unassembled WGS sequence"/>
</dbReference>
<reference evidence="2" key="1">
    <citation type="submission" date="2022-07" db="EMBL/GenBank/DDBJ databases">
        <authorList>
            <person name="Macas J."/>
            <person name="Novak P."/>
            <person name="Neumann P."/>
        </authorList>
    </citation>
    <scope>NUCLEOTIDE SEQUENCE</scope>
</reference>
<evidence type="ECO:0000313" key="2">
    <source>
        <dbReference type="EMBL" id="CAH9082201.1"/>
    </source>
</evidence>
<proteinExistence type="predicted"/>
<dbReference type="InterPro" id="IPR055411">
    <property type="entry name" value="LRR_FXL15/At3g58940/PEG3-like"/>
</dbReference>
<keyword evidence="3" id="KW-1185">Reference proteome</keyword>
<dbReference type="Gene3D" id="1.20.1280.50">
    <property type="match status" value="1"/>
</dbReference>
<protein>
    <recommendedName>
        <fullName evidence="1">F-box domain-containing protein</fullName>
    </recommendedName>
</protein>
<dbReference type="SUPFAM" id="SSF52047">
    <property type="entry name" value="RNI-like"/>
    <property type="match status" value="1"/>
</dbReference>
<dbReference type="InterPro" id="IPR053781">
    <property type="entry name" value="F-box_AtFBL13-like"/>
</dbReference>
<dbReference type="PANTHER" id="PTHR31639:SF310">
    <property type="entry name" value="F-BOX DOMAIN-CONTAINING PROTEIN"/>
    <property type="match status" value="1"/>
</dbReference>
<dbReference type="Pfam" id="PF24758">
    <property type="entry name" value="LRR_At5g56370"/>
    <property type="match status" value="1"/>
</dbReference>
<dbReference type="SUPFAM" id="SSF81383">
    <property type="entry name" value="F-box domain"/>
    <property type="match status" value="1"/>
</dbReference>
<dbReference type="InterPro" id="IPR001810">
    <property type="entry name" value="F-box_dom"/>
</dbReference>
<dbReference type="Pfam" id="PF00646">
    <property type="entry name" value="F-box"/>
    <property type="match status" value="1"/>
</dbReference>
<evidence type="ECO:0000313" key="3">
    <source>
        <dbReference type="Proteomes" id="UP001152523"/>
    </source>
</evidence>
<comment type="caution">
    <text evidence="2">The sequence shown here is derived from an EMBL/GenBank/DDBJ whole genome shotgun (WGS) entry which is preliminary data.</text>
</comment>
<name>A0AAV0CSW5_9ASTE</name>
<dbReference type="InterPro" id="IPR006566">
    <property type="entry name" value="FBD"/>
</dbReference>
<dbReference type="SMART" id="SM00579">
    <property type="entry name" value="FBD"/>
    <property type="match status" value="1"/>
</dbReference>
<gene>
    <name evidence="2" type="ORF">CEPIT_LOCUS8020</name>
</gene>